<dbReference type="InterPro" id="IPR001464">
    <property type="entry name" value="Annexin"/>
</dbReference>
<dbReference type="GO" id="GO:0009414">
    <property type="term" value="P:response to water deprivation"/>
    <property type="evidence" value="ECO:0007669"/>
    <property type="project" value="TreeGrafter"/>
</dbReference>
<dbReference type="EMBL" id="JARAOO010000012">
    <property type="protein sequence ID" value="KAJ7949328.1"/>
    <property type="molecule type" value="Genomic_DNA"/>
</dbReference>
<evidence type="ECO:0000313" key="6">
    <source>
        <dbReference type="EMBL" id="KAJ7949328.1"/>
    </source>
</evidence>
<dbReference type="AlphaFoldDB" id="A0AAD7L160"/>
<dbReference type="Pfam" id="PF00191">
    <property type="entry name" value="Annexin"/>
    <property type="match status" value="3"/>
</dbReference>
<dbReference type="InterPro" id="IPR037104">
    <property type="entry name" value="Annexin_sf"/>
</dbReference>
<sequence>MALPQELEALTQAFSGHGVDEKSLISILGKWHPEETKTFRKGTPHFFIDDERQFERWNDERVRLLKHEFMRFKNAVVLWAMHPWERDARLIKEALKKGAKRHEAYGVVVEIACTRSSEELLGARRAYHSLFDHSIEEDVASYIHGNDRKLLVALVSSYRYEGPKLKDDTAKSEAKTLAGAIKNADEKLIVEDDEVIRILSTRSKHHLKSVYKHYKEISGKHLDEDITDLRLKETVQCLCTPHTYFARVLDATLKIEVDKNTKKAPTRVIVTRADVDMKQIKEEYHKLFGASLSNKIEEVANGNYKDFLLTLIAREAN</sequence>
<dbReference type="PANTHER" id="PTHR10502:SF196">
    <property type="entry name" value="ANNEXIN D4"/>
    <property type="match status" value="1"/>
</dbReference>
<dbReference type="GO" id="GO:0005886">
    <property type="term" value="C:plasma membrane"/>
    <property type="evidence" value="ECO:0007669"/>
    <property type="project" value="TreeGrafter"/>
</dbReference>
<keyword evidence="5" id="KW-0111">Calcium/phospholipid-binding</keyword>
<evidence type="ECO:0000256" key="4">
    <source>
        <dbReference type="ARBA" id="ARBA00023216"/>
    </source>
</evidence>
<protein>
    <submittedName>
        <fullName evidence="6">Annexin-like protein</fullName>
    </submittedName>
</protein>
<keyword evidence="4" id="KW-0041">Annexin</keyword>
<dbReference type="SUPFAM" id="SSF47874">
    <property type="entry name" value="Annexin"/>
    <property type="match status" value="1"/>
</dbReference>
<dbReference type="Proteomes" id="UP001163823">
    <property type="component" value="Chromosome 12"/>
</dbReference>
<dbReference type="PRINTS" id="PR00196">
    <property type="entry name" value="ANNEXIN"/>
</dbReference>
<evidence type="ECO:0000256" key="1">
    <source>
        <dbReference type="ARBA" id="ARBA00022723"/>
    </source>
</evidence>
<organism evidence="6 7">
    <name type="scientific">Quillaja saponaria</name>
    <name type="common">Soap bark tree</name>
    <dbReference type="NCBI Taxonomy" id="32244"/>
    <lineage>
        <taxon>Eukaryota</taxon>
        <taxon>Viridiplantae</taxon>
        <taxon>Streptophyta</taxon>
        <taxon>Embryophyta</taxon>
        <taxon>Tracheophyta</taxon>
        <taxon>Spermatophyta</taxon>
        <taxon>Magnoliopsida</taxon>
        <taxon>eudicotyledons</taxon>
        <taxon>Gunneridae</taxon>
        <taxon>Pentapetalae</taxon>
        <taxon>rosids</taxon>
        <taxon>fabids</taxon>
        <taxon>Fabales</taxon>
        <taxon>Quillajaceae</taxon>
        <taxon>Quillaja</taxon>
    </lineage>
</organism>
<dbReference type="GO" id="GO:0005509">
    <property type="term" value="F:calcium ion binding"/>
    <property type="evidence" value="ECO:0007669"/>
    <property type="project" value="InterPro"/>
</dbReference>
<dbReference type="FunFam" id="1.10.220.10:FF:000014">
    <property type="entry name" value="annexin D4"/>
    <property type="match status" value="1"/>
</dbReference>
<dbReference type="KEGG" id="qsa:O6P43_029674"/>
<keyword evidence="1" id="KW-0479">Metal-binding</keyword>
<dbReference type="PROSITE" id="PS51897">
    <property type="entry name" value="ANNEXIN_2"/>
    <property type="match status" value="2"/>
</dbReference>
<gene>
    <name evidence="6" type="ORF">O6P43_029674</name>
</gene>
<dbReference type="InterPro" id="IPR018502">
    <property type="entry name" value="Annexin_repeat"/>
</dbReference>
<keyword evidence="3" id="KW-0106">Calcium</keyword>
<dbReference type="GO" id="GO:0009409">
    <property type="term" value="P:response to cold"/>
    <property type="evidence" value="ECO:0007669"/>
    <property type="project" value="TreeGrafter"/>
</dbReference>
<dbReference type="Gene3D" id="1.10.220.10">
    <property type="entry name" value="Annexin"/>
    <property type="match status" value="3"/>
</dbReference>
<dbReference type="GO" id="GO:0001786">
    <property type="term" value="F:phosphatidylserine binding"/>
    <property type="evidence" value="ECO:0007669"/>
    <property type="project" value="TreeGrafter"/>
</dbReference>
<reference evidence="6" key="1">
    <citation type="journal article" date="2023" name="Science">
        <title>Elucidation of the pathway for biosynthesis of saponin adjuvants from the soapbark tree.</title>
        <authorList>
            <person name="Reed J."/>
            <person name="Orme A."/>
            <person name="El-Demerdash A."/>
            <person name="Owen C."/>
            <person name="Martin L.B.B."/>
            <person name="Misra R.C."/>
            <person name="Kikuchi S."/>
            <person name="Rejzek M."/>
            <person name="Martin A.C."/>
            <person name="Harkess A."/>
            <person name="Leebens-Mack J."/>
            <person name="Louveau T."/>
            <person name="Stephenson M.J."/>
            <person name="Osbourn A."/>
        </authorList>
    </citation>
    <scope>NUCLEOTIDE SEQUENCE</scope>
    <source>
        <strain evidence="6">S10</strain>
    </source>
</reference>
<comment type="caution">
    <text evidence="6">The sequence shown here is derived from an EMBL/GenBank/DDBJ whole genome shotgun (WGS) entry which is preliminary data.</text>
</comment>
<dbReference type="GO" id="GO:0005737">
    <property type="term" value="C:cytoplasm"/>
    <property type="evidence" value="ECO:0007669"/>
    <property type="project" value="TreeGrafter"/>
</dbReference>
<dbReference type="GO" id="GO:0009408">
    <property type="term" value="P:response to heat"/>
    <property type="evidence" value="ECO:0007669"/>
    <property type="project" value="TreeGrafter"/>
</dbReference>
<dbReference type="PANTHER" id="PTHR10502">
    <property type="entry name" value="ANNEXIN"/>
    <property type="match status" value="1"/>
</dbReference>
<keyword evidence="7" id="KW-1185">Reference proteome</keyword>
<evidence type="ECO:0000313" key="7">
    <source>
        <dbReference type="Proteomes" id="UP001163823"/>
    </source>
</evidence>
<dbReference type="FunFam" id="1.10.220.10:FF:000021">
    <property type="entry name" value="annexin D4"/>
    <property type="match status" value="1"/>
</dbReference>
<dbReference type="GO" id="GO:0005544">
    <property type="term" value="F:calcium-dependent phospholipid binding"/>
    <property type="evidence" value="ECO:0007669"/>
    <property type="project" value="UniProtKB-KW"/>
</dbReference>
<dbReference type="SMART" id="SM00335">
    <property type="entry name" value="ANX"/>
    <property type="match status" value="3"/>
</dbReference>
<keyword evidence="2" id="KW-0677">Repeat</keyword>
<evidence type="ECO:0000256" key="2">
    <source>
        <dbReference type="ARBA" id="ARBA00022737"/>
    </source>
</evidence>
<dbReference type="GO" id="GO:0009651">
    <property type="term" value="P:response to salt stress"/>
    <property type="evidence" value="ECO:0007669"/>
    <property type="project" value="TreeGrafter"/>
</dbReference>
<name>A0AAD7L160_QUISA</name>
<proteinExistence type="predicted"/>
<evidence type="ECO:0000256" key="3">
    <source>
        <dbReference type="ARBA" id="ARBA00022837"/>
    </source>
</evidence>
<evidence type="ECO:0000256" key="5">
    <source>
        <dbReference type="ARBA" id="ARBA00023302"/>
    </source>
</evidence>
<accession>A0AAD7L160</accession>
<dbReference type="FunFam" id="1.10.220.10:FF:000006">
    <property type="entry name" value="Annexin"/>
    <property type="match status" value="1"/>
</dbReference>